<dbReference type="EMBL" id="KN833685">
    <property type="protein sequence ID" value="KIK30956.1"/>
    <property type="molecule type" value="Genomic_DNA"/>
</dbReference>
<evidence type="ECO:0000256" key="1">
    <source>
        <dbReference type="ARBA" id="ARBA00022603"/>
    </source>
</evidence>
<reference evidence="5" key="2">
    <citation type="submission" date="2015-01" db="EMBL/GenBank/DDBJ databases">
        <title>Evolutionary Origins and Diversification of the Mycorrhizal Mutualists.</title>
        <authorList>
            <consortium name="DOE Joint Genome Institute"/>
            <consortium name="Mycorrhizal Genomics Consortium"/>
            <person name="Kohler A."/>
            <person name="Kuo A."/>
            <person name="Nagy L.G."/>
            <person name="Floudas D."/>
            <person name="Copeland A."/>
            <person name="Barry K.W."/>
            <person name="Cichocki N."/>
            <person name="Veneault-Fourrey C."/>
            <person name="LaButti K."/>
            <person name="Lindquist E.A."/>
            <person name="Lipzen A."/>
            <person name="Lundell T."/>
            <person name="Morin E."/>
            <person name="Murat C."/>
            <person name="Riley R."/>
            <person name="Ohm R."/>
            <person name="Sun H."/>
            <person name="Tunlid A."/>
            <person name="Henrissat B."/>
            <person name="Grigoriev I.V."/>
            <person name="Hibbett D.S."/>
            <person name="Martin F."/>
        </authorList>
    </citation>
    <scope>NUCLEOTIDE SEQUENCE [LARGE SCALE GENOMIC DNA]</scope>
    <source>
        <strain evidence="5">441</strain>
    </source>
</reference>
<dbReference type="OrthoDB" id="271595at2759"/>
<dbReference type="GO" id="GO:0005737">
    <property type="term" value="C:cytoplasm"/>
    <property type="evidence" value="ECO:0007669"/>
    <property type="project" value="TreeGrafter"/>
</dbReference>
<dbReference type="Gene3D" id="3.40.50.150">
    <property type="entry name" value="Vaccinia Virus protein VP39"/>
    <property type="match status" value="1"/>
</dbReference>
<dbReference type="InterPro" id="IPR029063">
    <property type="entry name" value="SAM-dependent_MTases_sf"/>
</dbReference>
<dbReference type="InterPro" id="IPR013216">
    <property type="entry name" value="Methyltransf_11"/>
</dbReference>
<dbReference type="GO" id="GO:0106335">
    <property type="term" value="F:tRNA (5-carboxymethyluridine(34)-5-O)-methyltransferase activity"/>
    <property type="evidence" value="ECO:0007669"/>
    <property type="project" value="TreeGrafter"/>
</dbReference>
<gene>
    <name evidence="4" type="ORF">PISMIDRAFT_85381</name>
</gene>
<dbReference type="Proteomes" id="UP000054018">
    <property type="component" value="Unassembled WGS sequence"/>
</dbReference>
<dbReference type="STRING" id="765257.A0A0C9ZNK1"/>
<dbReference type="SUPFAM" id="SSF53335">
    <property type="entry name" value="S-adenosyl-L-methionine-dependent methyltransferases"/>
    <property type="match status" value="1"/>
</dbReference>
<accession>A0A0C9ZNK1</accession>
<proteinExistence type="predicted"/>
<dbReference type="GO" id="GO:0008757">
    <property type="term" value="F:S-adenosylmethionine-dependent methyltransferase activity"/>
    <property type="evidence" value="ECO:0007669"/>
    <property type="project" value="InterPro"/>
</dbReference>
<evidence type="ECO:0000313" key="5">
    <source>
        <dbReference type="Proteomes" id="UP000054018"/>
    </source>
</evidence>
<dbReference type="Pfam" id="PF08241">
    <property type="entry name" value="Methyltransf_11"/>
    <property type="match status" value="1"/>
</dbReference>
<reference evidence="4 5" key="1">
    <citation type="submission" date="2014-04" db="EMBL/GenBank/DDBJ databases">
        <authorList>
            <consortium name="DOE Joint Genome Institute"/>
            <person name="Kuo A."/>
            <person name="Kohler A."/>
            <person name="Costa M.D."/>
            <person name="Nagy L.G."/>
            <person name="Floudas D."/>
            <person name="Copeland A."/>
            <person name="Barry K.W."/>
            <person name="Cichocki N."/>
            <person name="Veneault-Fourrey C."/>
            <person name="LaButti K."/>
            <person name="Lindquist E.A."/>
            <person name="Lipzen A."/>
            <person name="Lundell T."/>
            <person name="Morin E."/>
            <person name="Murat C."/>
            <person name="Sun H."/>
            <person name="Tunlid A."/>
            <person name="Henrissat B."/>
            <person name="Grigoriev I.V."/>
            <person name="Hibbett D.S."/>
            <person name="Martin F."/>
            <person name="Nordberg H.P."/>
            <person name="Cantor M.N."/>
            <person name="Hua S.X."/>
        </authorList>
    </citation>
    <scope>NUCLEOTIDE SEQUENCE [LARGE SCALE GENOMIC DNA]</scope>
    <source>
        <strain evidence="4 5">441</strain>
    </source>
</reference>
<dbReference type="GO" id="GO:0030488">
    <property type="term" value="P:tRNA methylation"/>
    <property type="evidence" value="ECO:0007669"/>
    <property type="project" value="TreeGrafter"/>
</dbReference>
<dbReference type="CDD" id="cd02440">
    <property type="entry name" value="AdoMet_MTases"/>
    <property type="match status" value="1"/>
</dbReference>
<keyword evidence="5" id="KW-1185">Reference proteome</keyword>
<evidence type="ECO:0000313" key="4">
    <source>
        <dbReference type="EMBL" id="KIK30956.1"/>
    </source>
</evidence>
<dbReference type="HOGENOM" id="CLU_029501_2_0_1"/>
<dbReference type="InterPro" id="IPR051422">
    <property type="entry name" value="AlkB_tRNA_MeTrf/Diox"/>
</dbReference>
<name>A0A0C9ZNK1_9AGAM</name>
<keyword evidence="2" id="KW-0808">Transferase</keyword>
<dbReference type="AlphaFoldDB" id="A0A0C9ZNK1"/>
<dbReference type="PANTHER" id="PTHR13069">
    <property type="entry name" value="ALKYLATED DNA REPAIR PROTEIN ALKB HOMOLOG 8"/>
    <property type="match status" value="1"/>
</dbReference>
<dbReference type="GO" id="GO:0005634">
    <property type="term" value="C:nucleus"/>
    <property type="evidence" value="ECO:0007669"/>
    <property type="project" value="TreeGrafter"/>
</dbReference>
<keyword evidence="1" id="KW-0489">Methyltransferase</keyword>
<sequence>MKSVASTVVDDDDPQAYEDQHVHAVYDHIAPHFSSTRYKPWPIIAAFLNSLPTGWIGLDSGTGNGKYLPFPTERPGSVLTIGMDRSWNLLQIAKHAGSRPGLSTTREVVRGDVLANGWRDGVFDYAISIATIHHLASHQRRKLAVQRLLQCVSPAHGRVLIYVWAVEQDDLSKRSVPISEGDGSSGQDVFVPWVMSQQTTMRNKTHQPVAETASTQDDARPADVSVYNRYYHMFAKGELTKLVKEAAERMGLIVGPLTANVTNKLGCDVIRDGWERSNYYIELRRWTS</sequence>
<dbReference type="GO" id="GO:0002098">
    <property type="term" value="P:tRNA wobble uridine modification"/>
    <property type="evidence" value="ECO:0007669"/>
    <property type="project" value="TreeGrafter"/>
</dbReference>
<protein>
    <recommendedName>
        <fullName evidence="3">Methyltransferase type 11 domain-containing protein</fullName>
    </recommendedName>
</protein>
<organism evidence="4 5">
    <name type="scientific">Pisolithus microcarpus 441</name>
    <dbReference type="NCBI Taxonomy" id="765257"/>
    <lineage>
        <taxon>Eukaryota</taxon>
        <taxon>Fungi</taxon>
        <taxon>Dikarya</taxon>
        <taxon>Basidiomycota</taxon>
        <taxon>Agaricomycotina</taxon>
        <taxon>Agaricomycetes</taxon>
        <taxon>Agaricomycetidae</taxon>
        <taxon>Boletales</taxon>
        <taxon>Sclerodermatineae</taxon>
        <taxon>Pisolithaceae</taxon>
        <taxon>Pisolithus</taxon>
    </lineage>
</organism>
<dbReference type="PANTHER" id="PTHR13069:SF21">
    <property type="entry name" value="ALKYLATED DNA REPAIR PROTEIN ALKB HOMOLOG 8"/>
    <property type="match status" value="1"/>
</dbReference>
<evidence type="ECO:0000259" key="3">
    <source>
        <dbReference type="Pfam" id="PF08241"/>
    </source>
</evidence>
<dbReference type="GO" id="GO:0000049">
    <property type="term" value="F:tRNA binding"/>
    <property type="evidence" value="ECO:0007669"/>
    <property type="project" value="TreeGrafter"/>
</dbReference>
<feature type="domain" description="Methyltransferase type 11" evidence="3">
    <location>
        <begin position="58"/>
        <end position="150"/>
    </location>
</feature>
<evidence type="ECO:0000256" key="2">
    <source>
        <dbReference type="ARBA" id="ARBA00022679"/>
    </source>
</evidence>